<dbReference type="InterPro" id="IPR012340">
    <property type="entry name" value="NA-bd_OB-fold"/>
</dbReference>
<name>A0A2M8C2R8_9BACT</name>
<keyword evidence="2" id="KW-0687">Ribonucleoprotein</keyword>
<dbReference type="Proteomes" id="UP000228770">
    <property type="component" value="Unassembled WGS sequence"/>
</dbReference>
<dbReference type="InterPro" id="IPR003029">
    <property type="entry name" value="S1_domain"/>
</dbReference>
<dbReference type="Gene3D" id="2.40.50.140">
    <property type="entry name" value="Nucleic acid-binding proteins"/>
    <property type="match status" value="4"/>
</dbReference>
<dbReference type="PANTHER" id="PTHR47559">
    <property type="entry name" value="OS03G0844900 PROTEIN"/>
    <property type="match status" value="1"/>
</dbReference>
<accession>A0A2M8C2R8</accession>
<comment type="caution">
    <text evidence="2">The sequence shown here is derived from an EMBL/GenBank/DDBJ whole genome shotgun (WGS) entry which is preliminary data.</text>
</comment>
<evidence type="ECO:0000259" key="1">
    <source>
        <dbReference type="PROSITE" id="PS50126"/>
    </source>
</evidence>
<dbReference type="PANTHER" id="PTHR47559:SF1">
    <property type="entry name" value="OS03G0844900 PROTEIN"/>
    <property type="match status" value="1"/>
</dbReference>
<dbReference type="PRINTS" id="PR00681">
    <property type="entry name" value="RIBOSOMALS1"/>
</dbReference>
<gene>
    <name evidence="2" type="ORF">CO102_01255</name>
</gene>
<organism evidence="2 3">
    <name type="scientific">Candidatus Brennerbacteria bacterium CG_4_9_14_3_um_filter_43_9</name>
    <dbReference type="NCBI Taxonomy" id="1974522"/>
    <lineage>
        <taxon>Bacteria</taxon>
        <taxon>Candidatus Brenneribacteriota</taxon>
    </lineage>
</organism>
<keyword evidence="2" id="KW-0689">Ribosomal protein</keyword>
<feature type="domain" description="S1 motif" evidence="1">
    <location>
        <begin position="280"/>
        <end position="348"/>
    </location>
</feature>
<evidence type="ECO:0000313" key="2">
    <source>
        <dbReference type="EMBL" id="PJB50385.1"/>
    </source>
</evidence>
<dbReference type="AlphaFoldDB" id="A0A2M8C2R8"/>
<evidence type="ECO:0000313" key="3">
    <source>
        <dbReference type="Proteomes" id="UP000228770"/>
    </source>
</evidence>
<dbReference type="EMBL" id="PFUA01000028">
    <property type="protein sequence ID" value="PJB50385.1"/>
    <property type="molecule type" value="Genomic_DNA"/>
</dbReference>
<dbReference type="SMART" id="SM00316">
    <property type="entry name" value="S1"/>
    <property type="match status" value="4"/>
</dbReference>
<dbReference type="PROSITE" id="PS50126">
    <property type="entry name" value="S1"/>
    <property type="match status" value="4"/>
</dbReference>
<dbReference type="InterPro" id="IPR035104">
    <property type="entry name" value="Ribosomal_protein_S1-like"/>
</dbReference>
<dbReference type="Pfam" id="PF00575">
    <property type="entry name" value="S1"/>
    <property type="match status" value="4"/>
</dbReference>
<feature type="domain" description="S1 motif" evidence="1">
    <location>
        <begin position="100"/>
        <end position="178"/>
    </location>
</feature>
<sequence>MHVFDTLKKTIPAIGEVLTGNVIRKESRRVFVDLDTIGTGVVLGKEYFSALNKIRALNIGNEVTVKIVEIMNDEGFWELSMNQADREAGWEKLRELKDKREILSIPVLGANHGGLLIQLEGIEGFLPVSQLSLEHYPRVEGGDKTKILDELRKFIKKEINVRILDVSEREEKLIFSEREAEEEKMQGILAQYKIGDSIDGEITGIANFGAFIKFGNPPLEGLIHISEIDYKMIDDPAKYVRVGEIVKAKIVNITNGRVFLSLKALKENPWDSVETKYQKGSVYEGKVIKINPIGAFVMFEYAIYGICPIAQFADDLETLKNAFIVGETYSFTVADIDQQEKHLILNLKK</sequence>
<protein>
    <submittedName>
        <fullName evidence="2">30S ribosomal protein S1</fullName>
    </submittedName>
</protein>
<reference evidence="3" key="1">
    <citation type="submission" date="2017-09" db="EMBL/GenBank/DDBJ databases">
        <title>Depth-based differentiation of microbial function through sediment-hosted aquifers and enrichment of novel symbionts in the deep terrestrial subsurface.</title>
        <authorList>
            <person name="Probst A.J."/>
            <person name="Ladd B."/>
            <person name="Jarett J.K."/>
            <person name="Geller-Mcgrath D.E."/>
            <person name="Sieber C.M.K."/>
            <person name="Emerson J.B."/>
            <person name="Anantharaman K."/>
            <person name="Thomas B.C."/>
            <person name="Malmstrom R."/>
            <person name="Stieglmeier M."/>
            <person name="Klingl A."/>
            <person name="Woyke T."/>
            <person name="Ryan C.M."/>
            <person name="Banfield J.F."/>
        </authorList>
    </citation>
    <scope>NUCLEOTIDE SEQUENCE [LARGE SCALE GENOMIC DNA]</scope>
</reference>
<dbReference type="InterPro" id="IPR052757">
    <property type="entry name" value="Ribosomal_protein_S1"/>
</dbReference>
<feature type="domain" description="S1 motif" evidence="1">
    <location>
        <begin position="15"/>
        <end position="82"/>
    </location>
</feature>
<feature type="domain" description="S1 motif" evidence="1">
    <location>
        <begin position="195"/>
        <end position="263"/>
    </location>
</feature>
<dbReference type="SUPFAM" id="SSF50249">
    <property type="entry name" value="Nucleic acid-binding proteins"/>
    <property type="match status" value="4"/>
</dbReference>
<proteinExistence type="predicted"/>
<dbReference type="GO" id="GO:0005840">
    <property type="term" value="C:ribosome"/>
    <property type="evidence" value="ECO:0007669"/>
    <property type="project" value="UniProtKB-KW"/>
</dbReference>
<dbReference type="GO" id="GO:0003676">
    <property type="term" value="F:nucleic acid binding"/>
    <property type="evidence" value="ECO:0007669"/>
    <property type="project" value="InterPro"/>
</dbReference>